<feature type="transmembrane region" description="Helical" evidence="11">
    <location>
        <begin position="20"/>
        <end position="38"/>
    </location>
</feature>
<dbReference type="InterPro" id="IPR006260">
    <property type="entry name" value="TonB/TolA_C"/>
</dbReference>
<proteinExistence type="inferred from homology"/>
<reference evidence="13 14" key="1">
    <citation type="submission" date="2015-05" db="EMBL/GenBank/DDBJ databases">
        <title>Genome sequencing and analysis of members of genus Stenotrophomonas.</title>
        <authorList>
            <person name="Patil P.P."/>
            <person name="Midha S."/>
            <person name="Patil P.B."/>
        </authorList>
    </citation>
    <scope>NUCLEOTIDE SEQUENCE [LARGE SCALE GENOMIC DNA]</scope>
    <source>
        <strain evidence="13 14">DSM 24757</strain>
    </source>
</reference>
<keyword evidence="6 11" id="KW-0812">Transmembrane</keyword>
<dbReference type="GO" id="GO:0098797">
    <property type="term" value="C:plasma membrane protein complex"/>
    <property type="evidence" value="ECO:0007669"/>
    <property type="project" value="TreeGrafter"/>
</dbReference>
<organism evidence="13 14">
    <name type="scientific">Stenotrophomonas ginsengisoli</name>
    <dbReference type="NCBI Taxonomy" id="336566"/>
    <lineage>
        <taxon>Bacteria</taxon>
        <taxon>Pseudomonadati</taxon>
        <taxon>Pseudomonadota</taxon>
        <taxon>Gammaproteobacteria</taxon>
        <taxon>Lysobacterales</taxon>
        <taxon>Lysobacteraceae</taxon>
        <taxon>Stenotrophomonas</taxon>
    </lineage>
</organism>
<dbReference type="PANTHER" id="PTHR33446">
    <property type="entry name" value="PROTEIN TONB-RELATED"/>
    <property type="match status" value="1"/>
</dbReference>
<dbReference type="GO" id="GO:0015031">
    <property type="term" value="P:protein transport"/>
    <property type="evidence" value="ECO:0007669"/>
    <property type="project" value="UniProtKB-KW"/>
</dbReference>
<evidence type="ECO:0000313" key="13">
    <source>
        <dbReference type="EMBL" id="KRG76788.1"/>
    </source>
</evidence>
<dbReference type="EMBL" id="LDJM01000021">
    <property type="protein sequence ID" value="KRG76788.1"/>
    <property type="molecule type" value="Genomic_DNA"/>
</dbReference>
<evidence type="ECO:0000256" key="7">
    <source>
        <dbReference type="ARBA" id="ARBA00022927"/>
    </source>
</evidence>
<evidence type="ECO:0000256" key="5">
    <source>
        <dbReference type="ARBA" id="ARBA00022519"/>
    </source>
</evidence>
<evidence type="ECO:0000256" key="11">
    <source>
        <dbReference type="SAM" id="Phobius"/>
    </source>
</evidence>
<dbReference type="PROSITE" id="PS52015">
    <property type="entry name" value="TONB_CTD"/>
    <property type="match status" value="1"/>
</dbReference>
<dbReference type="STRING" id="336566.ABB30_08705"/>
<feature type="domain" description="TonB C-terminal" evidence="12">
    <location>
        <begin position="133"/>
        <end position="224"/>
    </location>
</feature>
<keyword evidence="7" id="KW-0653">Protein transport</keyword>
<evidence type="ECO:0000256" key="6">
    <source>
        <dbReference type="ARBA" id="ARBA00022692"/>
    </source>
</evidence>
<dbReference type="Gene3D" id="3.30.1150.10">
    <property type="match status" value="1"/>
</dbReference>
<sequence>MTHAAPSPTATTALQPQRIAATSLAIAIHLAAFGLLLMPLANQGTPAPATERIQVQWQQAQPPVPPPPAPPELVRHTPAPPQSTPHSVPLPQSIPVVVDTVDPAVVAAAALALTPTQIQGSPAEPLSLDSTGTAHSALQVLQSPPPPYPPQALQQRQQGEVLLRVSIDVSGKVSAVEIERSSGHRLLDQAARRQVLRHWRFAPAQRDGQHIPAQGLVPINFRIE</sequence>
<accession>A0A0R0DG58</accession>
<dbReference type="Proteomes" id="UP000050956">
    <property type="component" value="Unassembled WGS sequence"/>
</dbReference>
<evidence type="ECO:0000259" key="12">
    <source>
        <dbReference type="PROSITE" id="PS52015"/>
    </source>
</evidence>
<evidence type="ECO:0000256" key="4">
    <source>
        <dbReference type="ARBA" id="ARBA00022475"/>
    </source>
</evidence>
<keyword evidence="14" id="KW-1185">Reference proteome</keyword>
<dbReference type="PANTHER" id="PTHR33446:SF2">
    <property type="entry name" value="PROTEIN TONB"/>
    <property type="match status" value="1"/>
</dbReference>
<protein>
    <recommendedName>
        <fullName evidence="12">TonB C-terminal domain-containing protein</fullName>
    </recommendedName>
</protein>
<dbReference type="OrthoDB" id="9792439at2"/>
<evidence type="ECO:0000256" key="2">
    <source>
        <dbReference type="ARBA" id="ARBA00006555"/>
    </source>
</evidence>
<feature type="compositionally biased region" description="Pro residues" evidence="10">
    <location>
        <begin position="62"/>
        <end position="71"/>
    </location>
</feature>
<evidence type="ECO:0000256" key="3">
    <source>
        <dbReference type="ARBA" id="ARBA00022448"/>
    </source>
</evidence>
<evidence type="ECO:0000313" key="14">
    <source>
        <dbReference type="Proteomes" id="UP000050956"/>
    </source>
</evidence>
<dbReference type="GO" id="GO:0031992">
    <property type="term" value="F:energy transducer activity"/>
    <property type="evidence" value="ECO:0007669"/>
    <property type="project" value="TreeGrafter"/>
</dbReference>
<dbReference type="GO" id="GO:0055085">
    <property type="term" value="P:transmembrane transport"/>
    <property type="evidence" value="ECO:0007669"/>
    <property type="project" value="InterPro"/>
</dbReference>
<evidence type="ECO:0000256" key="9">
    <source>
        <dbReference type="ARBA" id="ARBA00023136"/>
    </source>
</evidence>
<gene>
    <name evidence="13" type="ORF">ABB30_08705</name>
</gene>
<dbReference type="PATRIC" id="fig|336566.3.peg.1152"/>
<comment type="similarity">
    <text evidence="2">Belongs to the TonB family.</text>
</comment>
<evidence type="ECO:0000256" key="10">
    <source>
        <dbReference type="SAM" id="MobiDB-lite"/>
    </source>
</evidence>
<evidence type="ECO:0000256" key="1">
    <source>
        <dbReference type="ARBA" id="ARBA00004383"/>
    </source>
</evidence>
<dbReference type="AlphaFoldDB" id="A0A0R0DG58"/>
<keyword evidence="4" id="KW-1003">Cell membrane</keyword>
<keyword evidence="9 11" id="KW-0472">Membrane</keyword>
<dbReference type="NCBIfam" id="TIGR01352">
    <property type="entry name" value="tonB_Cterm"/>
    <property type="match status" value="1"/>
</dbReference>
<dbReference type="RefSeq" id="WP_057637909.1">
    <property type="nucleotide sequence ID" value="NZ_LDJM01000021.1"/>
</dbReference>
<comment type="subcellular location">
    <subcellularLocation>
        <location evidence="1">Cell inner membrane</location>
        <topology evidence="1">Single-pass membrane protein</topology>
        <orientation evidence="1">Periplasmic side</orientation>
    </subcellularLocation>
</comment>
<keyword evidence="8 11" id="KW-1133">Transmembrane helix</keyword>
<comment type="caution">
    <text evidence="13">The sequence shown here is derived from an EMBL/GenBank/DDBJ whole genome shotgun (WGS) entry which is preliminary data.</text>
</comment>
<dbReference type="InterPro" id="IPR051045">
    <property type="entry name" value="TonB-dependent_transducer"/>
</dbReference>
<keyword evidence="3" id="KW-0813">Transport</keyword>
<dbReference type="InterPro" id="IPR037682">
    <property type="entry name" value="TonB_C"/>
</dbReference>
<dbReference type="Pfam" id="PF03544">
    <property type="entry name" value="TonB_C"/>
    <property type="match status" value="1"/>
</dbReference>
<feature type="region of interest" description="Disordered" evidence="10">
    <location>
        <begin position="56"/>
        <end position="88"/>
    </location>
</feature>
<dbReference type="SUPFAM" id="SSF74653">
    <property type="entry name" value="TolA/TonB C-terminal domain"/>
    <property type="match status" value="1"/>
</dbReference>
<name>A0A0R0DG58_9GAMM</name>
<evidence type="ECO:0000256" key="8">
    <source>
        <dbReference type="ARBA" id="ARBA00022989"/>
    </source>
</evidence>
<keyword evidence="5" id="KW-0997">Cell inner membrane</keyword>